<reference evidence="1 2" key="1">
    <citation type="submission" date="2013-04" db="EMBL/GenBank/DDBJ databases">
        <title>Hyphomonas sp. T24B3 Genome Sequencing.</title>
        <authorList>
            <person name="Lai Q."/>
            <person name="Shao Z."/>
        </authorList>
    </citation>
    <scope>NUCLEOTIDE SEQUENCE [LARGE SCALE GENOMIC DNA]</scope>
    <source>
        <strain evidence="1 2">T24B3</strain>
    </source>
</reference>
<dbReference type="Pfam" id="PF18950">
    <property type="entry name" value="DUF5694"/>
    <property type="match status" value="1"/>
</dbReference>
<dbReference type="AlphaFoldDB" id="A0A062U179"/>
<protein>
    <submittedName>
        <fullName evidence="1">Uncharacterized protein</fullName>
    </submittedName>
</protein>
<dbReference type="STRING" id="1280941.HY2_15580"/>
<dbReference type="Proteomes" id="UP000249123">
    <property type="component" value="Unassembled WGS sequence"/>
</dbReference>
<dbReference type="RefSeq" id="WP_034828007.1">
    <property type="nucleotide sequence ID" value="NZ_AWFA01000040.1"/>
</dbReference>
<evidence type="ECO:0000313" key="1">
    <source>
        <dbReference type="EMBL" id="RAN32224.1"/>
    </source>
</evidence>
<gene>
    <name evidence="1" type="ORF">HY3_15300</name>
</gene>
<accession>A0A328JUT9</accession>
<name>A0A062U179_9PROT</name>
<dbReference type="InterPro" id="IPR043749">
    <property type="entry name" value="DUF5694"/>
</dbReference>
<dbReference type="eggNOG" id="ENOG5032SV6">
    <property type="taxonomic scope" value="Bacteria"/>
</dbReference>
<comment type="caution">
    <text evidence="1">The sequence shown here is derived from an EMBL/GenBank/DDBJ whole genome shotgun (WGS) entry which is preliminary data.</text>
</comment>
<dbReference type="OrthoDB" id="69432at2"/>
<proteinExistence type="predicted"/>
<organism evidence="1 2">
    <name type="scientific">Hyphomonas pacifica</name>
    <dbReference type="NCBI Taxonomy" id="1280941"/>
    <lineage>
        <taxon>Bacteria</taxon>
        <taxon>Pseudomonadati</taxon>
        <taxon>Pseudomonadota</taxon>
        <taxon>Alphaproteobacteria</taxon>
        <taxon>Hyphomonadales</taxon>
        <taxon>Hyphomonadaceae</taxon>
        <taxon>Hyphomonas</taxon>
    </lineage>
</organism>
<keyword evidence="2" id="KW-1185">Reference proteome</keyword>
<accession>A0A062U179</accession>
<dbReference type="EMBL" id="AWFB01000035">
    <property type="protein sequence ID" value="RAN32224.1"/>
    <property type="molecule type" value="Genomic_DNA"/>
</dbReference>
<evidence type="ECO:0000313" key="2">
    <source>
        <dbReference type="Proteomes" id="UP000249123"/>
    </source>
</evidence>
<sequence length="280" mass="30948">MKYMSVALFMLAGCASAQPVETAAPAPAASDDTVQVMVLGVYHFANPGLDLVNTEADDVLTAKRQTELEALASRLAEFQPTAIAIERQRPADSLMDPGFASYTPAMLSEKRNETVQIGYRVAGQLGLDRVYAIDEGEGEIPFFPFDRVQAFAERTGQTQVIDNMLAKVQASATAQEEAQKSETISQLLADHNRPETIQSEHEDYYYSLLKLSDAEDHAGAALNYGWYARNAEIFSNLTEAAEPGDRILVIYGAGHNYWLRHFIQNTPGYELIETLPYLED</sequence>